<accession>A0A511B912</accession>
<comment type="caution">
    <text evidence="4">The sequence shown here is derived from an EMBL/GenBank/DDBJ whole genome shotgun (WGS) entry which is preliminary data.</text>
</comment>
<dbReference type="InterPro" id="IPR002177">
    <property type="entry name" value="DPS_DNA-bd"/>
</dbReference>
<reference evidence="4 5" key="1">
    <citation type="submission" date="2019-07" db="EMBL/GenBank/DDBJ databases">
        <title>Whole genome shotgun sequence of Gluconobacter kanchanaburiensis NBRC 103587.</title>
        <authorList>
            <person name="Hosoyama A."/>
            <person name="Uohara A."/>
            <person name="Ohji S."/>
            <person name="Ichikawa N."/>
        </authorList>
    </citation>
    <scope>NUCLEOTIDE SEQUENCE [LARGE SCALE GENOMIC DNA]</scope>
    <source>
        <strain evidence="4 5">NBRC 103587</strain>
    </source>
</reference>
<dbReference type="NCBIfam" id="NF006975">
    <property type="entry name" value="PRK09448.1"/>
    <property type="match status" value="1"/>
</dbReference>
<dbReference type="GO" id="GO:0016722">
    <property type="term" value="F:oxidoreductase activity, acting on metal ions"/>
    <property type="evidence" value="ECO:0007669"/>
    <property type="project" value="InterPro"/>
</dbReference>
<organism evidence="4 5">
    <name type="scientific">Gluconobacter kanchanaburiensis NBRC 103587</name>
    <dbReference type="NCBI Taxonomy" id="1307948"/>
    <lineage>
        <taxon>Bacteria</taxon>
        <taxon>Pseudomonadati</taxon>
        <taxon>Pseudomonadota</taxon>
        <taxon>Alphaproteobacteria</taxon>
        <taxon>Acetobacterales</taxon>
        <taxon>Acetobacteraceae</taxon>
        <taxon>Gluconobacter</taxon>
    </lineage>
</organism>
<dbReference type="SUPFAM" id="SSF47240">
    <property type="entry name" value="Ferritin-like"/>
    <property type="match status" value="1"/>
</dbReference>
<dbReference type="PROSITE" id="PS00818">
    <property type="entry name" value="DPS_1"/>
    <property type="match status" value="1"/>
</dbReference>
<sequence>MAHVTRLEGSSAATMQVLGYSADLTFLDGSHSDTQEISMASRADRHVTQNNTADNTKNVSIETLNARLSDLIDLALITKQAHWNLKGPQFIGVHEMLDGFRSSIDGFSDTVAERAVQLGGTALGTVQDVSKNSACTPYPNNIYRVADHLAALIDRYATVANNMRESIKVTDEAGDDDTADVFTEVSRGLDKHLWFLEAHVQEPTGEMRDGDHKGSRS</sequence>
<dbReference type="InterPro" id="IPR008331">
    <property type="entry name" value="Ferritin_DPS_dom"/>
</dbReference>
<dbReference type="InterPro" id="IPR009078">
    <property type="entry name" value="Ferritin-like_SF"/>
</dbReference>
<evidence type="ECO:0000313" key="5">
    <source>
        <dbReference type="Proteomes" id="UP000321079"/>
    </source>
</evidence>
<dbReference type="GO" id="GO:0008199">
    <property type="term" value="F:ferric iron binding"/>
    <property type="evidence" value="ECO:0007669"/>
    <property type="project" value="InterPro"/>
</dbReference>
<dbReference type="PANTHER" id="PTHR42932:SF3">
    <property type="entry name" value="DNA PROTECTION DURING STARVATION PROTEIN"/>
    <property type="match status" value="1"/>
</dbReference>
<dbReference type="EMBL" id="BJVA01000012">
    <property type="protein sequence ID" value="GEK96804.1"/>
    <property type="molecule type" value="Genomic_DNA"/>
</dbReference>
<gene>
    <name evidence="4" type="ORF">GKA01_20010</name>
</gene>
<dbReference type="CDD" id="cd01043">
    <property type="entry name" value="DPS"/>
    <property type="match status" value="1"/>
</dbReference>
<dbReference type="Pfam" id="PF00210">
    <property type="entry name" value="Ferritin"/>
    <property type="match status" value="1"/>
</dbReference>
<dbReference type="Proteomes" id="UP000321079">
    <property type="component" value="Unassembled WGS sequence"/>
</dbReference>
<dbReference type="InterPro" id="IPR023188">
    <property type="entry name" value="DPS_DNA-bd_CS"/>
</dbReference>
<dbReference type="AlphaFoldDB" id="A0A511B912"/>
<comment type="similarity">
    <text evidence="1 2">Belongs to the Dps family.</text>
</comment>
<keyword evidence="5" id="KW-1185">Reference proteome</keyword>
<dbReference type="PANTHER" id="PTHR42932">
    <property type="entry name" value="GENERAL STRESS PROTEIN 20U"/>
    <property type="match status" value="1"/>
</dbReference>
<feature type="domain" description="Ferritin/DPS" evidence="3">
    <location>
        <begin position="61"/>
        <end position="202"/>
    </location>
</feature>
<evidence type="ECO:0000313" key="4">
    <source>
        <dbReference type="EMBL" id="GEK96804.1"/>
    </source>
</evidence>
<evidence type="ECO:0000259" key="3">
    <source>
        <dbReference type="Pfam" id="PF00210"/>
    </source>
</evidence>
<dbReference type="Gene3D" id="1.20.1260.10">
    <property type="match status" value="1"/>
</dbReference>
<protein>
    <recommendedName>
        <fullName evidence="3">Ferritin/DPS domain-containing protein</fullName>
    </recommendedName>
</protein>
<proteinExistence type="inferred from homology"/>
<dbReference type="InterPro" id="IPR012347">
    <property type="entry name" value="Ferritin-like"/>
</dbReference>
<evidence type="ECO:0000256" key="2">
    <source>
        <dbReference type="RuleBase" id="RU003875"/>
    </source>
</evidence>
<dbReference type="PRINTS" id="PR01346">
    <property type="entry name" value="HELNAPAPROT"/>
</dbReference>
<name>A0A511B912_9PROT</name>
<evidence type="ECO:0000256" key="1">
    <source>
        <dbReference type="ARBA" id="ARBA00009497"/>
    </source>
</evidence>